<feature type="domain" description="F-box" evidence="1">
    <location>
        <begin position="34"/>
        <end position="82"/>
    </location>
</feature>
<keyword evidence="3" id="KW-1185">Reference proteome</keyword>
<dbReference type="InterPro" id="IPR001810">
    <property type="entry name" value="F-box_dom"/>
</dbReference>
<proteinExistence type="predicted"/>
<dbReference type="PROSITE" id="PS50181">
    <property type="entry name" value="FBOX"/>
    <property type="match status" value="1"/>
</dbReference>
<dbReference type="AlphaFoldDB" id="A0A2G8RPM8"/>
<accession>A0A2G8RPM8</accession>
<dbReference type="OrthoDB" id="2729743at2759"/>
<protein>
    <recommendedName>
        <fullName evidence="1">F-box domain-containing protein</fullName>
    </recommendedName>
</protein>
<evidence type="ECO:0000259" key="1">
    <source>
        <dbReference type="PROSITE" id="PS50181"/>
    </source>
</evidence>
<evidence type="ECO:0000313" key="3">
    <source>
        <dbReference type="Proteomes" id="UP000230002"/>
    </source>
</evidence>
<dbReference type="Gene3D" id="1.20.1280.50">
    <property type="match status" value="1"/>
</dbReference>
<gene>
    <name evidence="2" type="ORF">GSI_14773</name>
</gene>
<comment type="caution">
    <text evidence="2">The sequence shown here is derived from an EMBL/GenBank/DDBJ whole genome shotgun (WGS) entry which is preliminary data.</text>
</comment>
<dbReference type="InterPro" id="IPR036047">
    <property type="entry name" value="F-box-like_dom_sf"/>
</dbReference>
<dbReference type="SUPFAM" id="SSF81383">
    <property type="entry name" value="F-box domain"/>
    <property type="match status" value="1"/>
</dbReference>
<dbReference type="Pfam" id="PF12937">
    <property type="entry name" value="F-box-like"/>
    <property type="match status" value="1"/>
</dbReference>
<sequence>MAGPSTNRLVDRDLQCSIQESGMTLPRHRANDKTATIDDLPTELFHNVLEHLECHDQDTLASCTLVCRDWLDISQQHLFSELHVLRSCDENFQCLIDWLEQHTAHAGYVRTLSLEARLVSVPPQFSLMPSLSLDTLSHLLHIIPNLQCLRLHQLKICPARSLPTPAPTPYPTPGQYSLKHMEYEKCLCELNRTFELLSWFHIDHLDYDPVFSDAEDPTVEPGDHKLDVHSLCVSPIAEDLLAAFRALQQFVRPNMLRSFRYPALGKCVSPLPVADFLRYAGQSLVDLDLCTTPEDDCLILPQLPSLQVFRYHTFVPLLAAPGAAMAEHQATFAPFRDVLLPRLPADLERLVLYVPYGDPSVVPGPDGTPLWGLERALTARFPGLRKLGFIFPDLPGDLAAATAAMGACFPALRDRGMLETSVRTWEMECREWDIYAYLHDC</sequence>
<organism evidence="2 3">
    <name type="scientific">Ganoderma sinense ZZ0214-1</name>
    <dbReference type="NCBI Taxonomy" id="1077348"/>
    <lineage>
        <taxon>Eukaryota</taxon>
        <taxon>Fungi</taxon>
        <taxon>Dikarya</taxon>
        <taxon>Basidiomycota</taxon>
        <taxon>Agaricomycotina</taxon>
        <taxon>Agaricomycetes</taxon>
        <taxon>Polyporales</taxon>
        <taxon>Polyporaceae</taxon>
        <taxon>Ganoderma</taxon>
    </lineage>
</organism>
<dbReference type="Proteomes" id="UP000230002">
    <property type="component" value="Unassembled WGS sequence"/>
</dbReference>
<evidence type="ECO:0000313" key="2">
    <source>
        <dbReference type="EMBL" id="PIL23462.1"/>
    </source>
</evidence>
<name>A0A2G8RPM8_9APHY</name>
<reference evidence="2 3" key="1">
    <citation type="journal article" date="2015" name="Sci. Rep.">
        <title>Chromosome-level genome map provides insights into diverse defense mechanisms in the medicinal fungus Ganoderma sinense.</title>
        <authorList>
            <person name="Zhu Y."/>
            <person name="Xu J."/>
            <person name="Sun C."/>
            <person name="Zhou S."/>
            <person name="Xu H."/>
            <person name="Nelson D.R."/>
            <person name="Qian J."/>
            <person name="Song J."/>
            <person name="Luo H."/>
            <person name="Xiang L."/>
            <person name="Li Y."/>
            <person name="Xu Z."/>
            <person name="Ji A."/>
            <person name="Wang L."/>
            <person name="Lu S."/>
            <person name="Hayward A."/>
            <person name="Sun W."/>
            <person name="Li X."/>
            <person name="Schwartz D.C."/>
            <person name="Wang Y."/>
            <person name="Chen S."/>
        </authorList>
    </citation>
    <scope>NUCLEOTIDE SEQUENCE [LARGE SCALE GENOMIC DNA]</scope>
    <source>
        <strain evidence="2 3">ZZ0214-1</strain>
    </source>
</reference>
<dbReference type="EMBL" id="AYKW01000068">
    <property type="protein sequence ID" value="PIL23462.1"/>
    <property type="molecule type" value="Genomic_DNA"/>
</dbReference>